<name>G5AHK3_PHYSP</name>
<dbReference type="EMBL" id="JH159171">
    <property type="protein sequence ID" value="EGZ04924.1"/>
    <property type="molecule type" value="Genomic_DNA"/>
</dbReference>
<feature type="coiled-coil region" evidence="1">
    <location>
        <begin position="12"/>
        <end position="46"/>
    </location>
</feature>
<dbReference type="Proteomes" id="UP000002640">
    <property type="component" value="Unassembled WGS sequence"/>
</dbReference>
<dbReference type="RefSeq" id="XP_009539554.1">
    <property type="nucleotide sequence ID" value="XM_009541259.1"/>
</dbReference>
<evidence type="ECO:0000256" key="1">
    <source>
        <dbReference type="SAM" id="Coils"/>
    </source>
</evidence>
<accession>G5AHK3</accession>
<dbReference type="SMR" id="G5AHK3"/>
<dbReference type="InParanoid" id="G5AHK3"/>
<keyword evidence="4" id="KW-1185">Reference proteome</keyword>
<dbReference type="AlphaFoldDB" id="G5AHK3"/>
<evidence type="ECO:0000313" key="3">
    <source>
        <dbReference type="EMBL" id="EGZ04924.1"/>
    </source>
</evidence>
<organism evidence="3 4">
    <name type="scientific">Phytophthora sojae (strain P6497)</name>
    <name type="common">Soybean stem and root rot agent</name>
    <name type="synonym">Phytophthora megasperma f. sp. glycines</name>
    <dbReference type="NCBI Taxonomy" id="1094619"/>
    <lineage>
        <taxon>Eukaryota</taxon>
        <taxon>Sar</taxon>
        <taxon>Stramenopiles</taxon>
        <taxon>Oomycota</taxon>
        <taxon>Peronosporomycetes</taxon>
        <taxon>Peronosporales</taxon>
        <taxon>Peronosporaceae</taxon>
        <taxon>Phytophthora</taxon>
    </lineage>
</organism>
<dbReference type="KEGG" id="psoj:PHYSODRAFT_253860"/>
<gene>
    <name evidence="3" type="ORF">PHYSODRAFT_253860</name>
</gene>
<feature type="region of interest" description="Disordered" evidence="2">
    <location>
        <begin position="84"/>
        <end position="109"/>
    </location>
</feature>
<keyword evidence="1" id="KW-0175">Coiled coil</keyword>
<evidence type="ECO:0000313" key="4">
    <source>
        <dbReference type="Proteomes" id="UP000002640"/>
    </source>
</evidence>
<proteinExistence type="predicted"/>
<feature type="non-terminal residue" evidence="3">
    <location>
        <position position="1"/>
    </location>
</feature>
<protein>
    <submittedName>
        <fullName evidence="3">Uncharacterized protein</fullName>
    </submittedName>
</protein>
<dbReference type="GeneID" id="20638425"/>
<reference evidence="3 4" key="1">
    <citation type="journal article" date="2006" name="Science">
        <title>Phytophthora genome sequences uncover evolutionary origins and mechanisms of pathogenesis.</title>
        <authorList>
            <person name="Tyler B.M."/>
            <person name="Tripathy S."/>
            <person name="Zhang X."/>
            <person name="Dehal P."/>
            <person name="Jiang R.H."/>
            <person name="Aerts A."/>
            <person name="Arredondo F.D."/>
            <person name="Baxter L."/>
            <person name="Bensasson D."/>
            <person name="Beynon J.L."/>
            <person name="Chapman J."/>
            <person name="Damasceno C.M."/>
            <person name="Dorrance A.E."/>
            <person name="Dou D."/>
            <person name="Dickerman A.W."/>
            <person name="Dubchak I.L."/>
            <person name="Garbelotto M."/>
            <person name="Gijzen M."/>
            <person name="Gordon S.G."/>
            <person name="Govers F."/>
            <person name="Grunwald N.J."/>
            <person name="Huang W."/>
            <person name="Ivors K.L."/>
            <person name="Jones R.W."/>
            <person name="Kamoun S."/>
            <person name="Krampis K."/>
            <person name="Lamour K.H."/>
            <person name="Lee M.K."/>
            <person name="McDonald W.H."/>
            <person name="Medina M."/>
            <person name="Meijer H.J."/>
            <person name="Nordberg E.K."/>
            <person name="Maclean D.J."/>
            <person name="Ospina-Giraldo M.D."/>
            <person name="Morris P.F."/>
            <person name="Phuntumart V."/>
            <person name="Putnam N.H."/>
            <person name="Rash S."/>
            <person name="Rose J.K."/>
            <person name="Sakihama Y."/>
            <person name="Salamov A.A."/>
            <person name="Savidor A."/>
            <person name="Scheuring C.F."/>
            <person name="Smith B.M."/>
            <person name="Sobral B.W."/>
            <person name="Terry A."/>
            <person name="Torto-Alalibo T.A."/>
            <person name="Win J."/>
            <person name="Xu Z."/>
            <person name="Zhang H."/>
            <person name="Grigoriev I.V."/>
            <person name="Rokhsar D.S."/>
            <person name="Boore J.L."/>
        </authorList>
    </citation>
    <scope>NUCLEOTIDE SEQUENCE [LARGE SCALE GENOMIC DNA]</scope>
    <source>
        <strain evidence="3 4">P6497</strain>
    </source>
</reference>
<sequence length="109" mass="12296">AGVKAKEGTVATTQQQKEIGTLRTKLELLERENKEIQEQYEKAEKHVVLRAEKRKVALFAKQLHAANATNTELQRMLCEDVEAVEADEETQETQGPEKPDGLKMLSHVL</sequence>
<evidence type="ECO:0000256" key="2">
    <source>
        <dbReference type="SAM" id="MobiDB-lite"/>
    </source>
</evidence>